<protein>
    <submittedName>
        <fullName evidence="8">Heat shock protein hsp88</fullName>
    </submittedName>
</protein>
<comment type="similarity">
    <text evidence="2">Belongs to the heat shock protein 70 family.</text>
</comment>
<dbReference type="SUPFAM" id="SSF100920">
    <property type="entry name" value="Heat shock protein 70kD (HSP70), peptide-binding domain"/>
    <property type="match status" value="1"/>
</dbReference>
<evidence type="ECO:0000313" key="9">
    <source>
        <dbReference type="Proteomes" id="UP001147733"/>
    </source>
</evidence>
<reference evidence="8" key="2">
    <citation type="journal article" date="2023" name="IMA Fungus">
        <title>Comparative genomic study of the Penicillium genus elucidates a diverse pangenome and 15 lateral gene transfer events.</title>
        <authorList>
            <person name="Petersen C."/>
            <person name="Sorensen T."/>
            <person name="Nielsen M.R."/>
            <person name="Sondergaard T.E."/>
            <person name="Sorensen J.L."/>
            <person name="Fitzpatrick D.A."/>
            <person name="Frisvad J.C."/>
            <person name="Nielsen K.L."/>
        </authorList>
    </citation>
    <scope>NUCLEOTIDE SEQUENCE</scope>
    <source>
        <strain evidence="8">IBT 23319</strain>
    </source>
</reference>
<dbReference type="GO" id="GO:0005524">
    <property type="term" value="F:ATP binding"/>
    <property type="evidence" value="ECO:0007669"/>
    <property type="project" value="UniProtKB-KW"/>
</dbReference>
<dbReference type="Gene3D" id="3.30.30.30">
    <property type="match status" value="1"/>
</dbReference>
<gene>
    <name evidence="8" type="ORF">N7469_008172</name>
</gene>
<dbReference type="PANTHER" id="PTHR45639:SF4">
    <property type="entry name" value="HSC70CB, ISOFORM G"/>
    <property type="match status" value="1"/>
</dbReference>
<feature type="region of interest" description="Disordered" evidence="7">
    <location>
        <begin position="505"/>
        <end position="537"/>
    </location>
</feature>
<dbReference type="PROSITE" id="PS01036">
    <property type="entry name" value="HSP70_3"/>
    <property type="match status" value="1"/>
</dbReference>
<keyword evidence="5" id="KW-0067">ATP-binding</keyword>
<dbReference type="FunFam" id="3.30.30.30:FF:000002">
    <property type="entry name" value="Heat shock 70 kDa protein 4"/>
    <property type="match status" value="1"/>
</dbReference>
<dbReference type="CDD" id="cd24094">
    <property type="entry name" value="ASKHA_NBD_HSP70_ScSse"/>
    <property type="match status" value="1"/>
</dbReference>
<dbReference type="SUPFAM" id="SSF53067">
    <property type="entry name" value="Actin-like ATPase domain"/>
    <property type="match status" value="2"/>
</dbReference>
<evidence type="ECO:0000256" key="1">
    <source>
        <dbReference type="ARBA" id="ARBA00004496"/>
    </source>
</evidence>
<dbReference type="Pfam" id="PF00012">
    <property type="entry name" value="HSP70"/>
    <property type="match status" value="1"/>
</dbReference>
<comment type="subcellular location">
    <subcellularLocation>
        <location evidence="1">Cytoplasm</location>
    </subcellularLocation>
</comment>
<dbReference type="InterPro" id="IPR018181">
    <property type="entry name" value="Heat_shock_70_CS"/>
</dbReference>
<dbReference type="FunFam" id="2.60.34.10:FF:000011">
    <property type="entry name" value="Heat shock protein hsp88"/>
    <property type="match status" value="1"/>
</dbReference>
<evidence type="ECO:0000256" key="3">
    <source>
        <dbReference type="ARBA" id="ARBA00022490"/>
    </source>
</evidence>
<dbReference type="GO" id="GO:0005634">
    <property type="term" value="C:nucleus"/>
    <property type="evidence" value="ECO:0007669"/>
    <property type="project" value="TreeGrafter"/>
</dbReference>
<dbReference type="InterPro" id="IPR013126">
    <property type="entry name" value="Hsp_70_fam"/>
</dbReference>
<dbReference type="GO" id="GO:0005829">
    <property type="term" value="C:cytosol"/>
    <property type="evidence" value="ECO:0007669"/>
    <property type="project" value="TreeGrafter"/>
</dbReference>
<keyword evidence="9" id="KW-1185">Reference proteome</keyword>
<dbReference type="InterPro" id="IPR029047">
    <property type="entry name" value="HSP70_peptide-bd_sf"/>
</dbReference>
<feature type="compositionally biased region" description="Basic and acidic residues" evidence="7">
    <location>
        <begin position="664"/>
        <end position="711"/>
    </location>
</feature>
<evidence type="ECO:0000256" key="4">
    <source>
        <dbReference type="ARBA" id="ARBA00022741"/>
    </source>
</evidence>
<dbReference type="FunFam" id="1.20.1270.10:FF:000002">
    <property type="entry name" value="Heat shock 70 kDa protein 4"/>
    <property type="match status" value="1"/>
</dbReference>
<dbReference type="Gene3D" id="2.60.34.10">
    <property type="entry name" value="Substrate Binding Domain Of DNAk, Chain A, domain 1"/>
    <property type="match status" value="1"/>
</dbReference>
<dbReference type="Gene3D" id="3.30.420.40">
    <property type="match status" value="2"/>
</dbReference>
<dbReference type="PRINTS" id="PR00301">
    <property type="entry name" value="HEATSHOCK70"/>
</dbReference>
<evidence type="ECO:0000256" key="5">
    <source>
        <dbReference type="ARBA" id="ARBA00022840"/>
    </source>
</evidence>
<dbReference type="FunFam" id="3.30.420.40:FF:000171">
    <property type="entry name" value="Heat shock 70 kDa protein 4"/>
    <property type="match status" value="2"/>
</dbReference>
<keyword evidence="4" id="KW-0547">Nucleotide-binding</keyword>
<dbReference type="Gene3D" id="1.20.1270.10">
    <property type="match status" value="1"/>
</dbReference>
<dbReference type="FunFam" id="3.90.640.10:FF:000004">
    <property type="entry name" value="Heat shock 70 kDa protein 4"/>
    <property type="match status" value="1"/>
</dbReference>
<dbReference type="AlphaFoldDB" id="A0A9W9NRA5"/>
<name>A0A9W9NRA5_PENCI</name>
<comment type="caution">
    <text evidence="8">The sequence shown here is derived from an EMBL/GenBank/DDBJ whole genome shotgun (WGS) entry which is preliminary data.</text>
</comment>
<sequence length="725" mass="81229">MSVVGIDLGAQSTKIGVARNKGIDIITNEVSNRQTPSMVGFNARSRHIGEAAKTQETSNLKNTVASLKRLVGRSFNDPDVELEQKFNTAKIVDVNGLAGVEVDYLGKKEKFTATQLVAMFLTKIKDTTSKELGLPVSDVTISVPAWFTDVQRRAMIDAADIAGLNALRLVNDTTATALGYGITKLDLPGPEEKPRRVAFVDIGYSDYTATIVEFRKGELNVKSTAYDRHFGGRDFDYALTEHFAEEFKEKFKVDIRTHPKAWARTLAAAEKLKKVLSANPQAPMSIESLMEDTDVRAMVKREELEEMVRPLLNRLTVPLEQALAEAKLKPEDIDYIEMVGGCTRVPAIKDTISKFFGKGLSFTLNQDEAIARGCAFCCATLSPVFRVRDFAIHDIVNYPIDFTWEQSPDIPDEDTSLTVFSRGNVMPSTKILTFYRKQPFDLEARYSKTEMLPGKINPWIGRFSVKGVKADANDDFMICKLKARLNLHGILNVESGYYVEDMEVEEPVPEEGEKEGDAMDTNSDEQPKKTRKVKKQVRKGDLPINAGTGGIDEATKASLQERENAMYMEDKLVAETDEKKNELEASIYELRDKIDGVYSEFASDEEKEKLRAKLTDIEDWLYEEGEDTTKSVYVSKQEEIRFIVGPIIQRYQEKVEAEREAVRKAEEEAAAKKRAEVEAMKKAQEDLRKAEEEHKKKLAAENGDAEMKDAPAEGEAAEGQAEEKQ</sequence>
<evidence type="ECO:0000256" key="7">
    <source>
        <dbReference type="SAM" id="MobiDB-lite"/>
    </source>
</evidence>
<dbReference type="Proteomes" id="UP001147733">
    <property type="component" value="Unassembled WGS sequence"/>
</dbReference>
<dbReference type="InterPro" id="IPR029048">
    <property type="entry name" value="HSP70_C_sf"/>
</dbReference>
<dbReference type="GO" id="GO:0140662">
    <property type="term" value="F:ATP-dependent protein folding chaperone"/>
    <property type="evidence" value="ECO:0007669"/>
    <property type="project" value="InterPro"/>
</dbReference>
<dbReference type="RefSeq" id="XP_056498641.1">
    <property type="nucleotide sequence ID" value="XM_056647090.1"/>
</dbReference>
<keyword evidence="3" id="KW-0963">Cytoplasm</keyword>
<dbReference type="PANTHER" id="PTHR45639">
    <property type="entry name" value="HSC70CB, ISOFORM G-RELATED"/>
    <property type="match status" value="1"/>
</dbReference>
<dbReference type="SUPFAM" id="SSF100934">
    <property type="entry name" value="Heat shock protein 70kD (HSP70), C-terminal subdomain"/>
    <property type="match status" value="1"/>
</dbReference>
<proteinExistence type="inferred from homology"/>
<dbReference type="Gene3D" id="3.90.640.10">
    <property type="entry name" value="Actin, Chain A, domain 4"/>
    <property type="match status" value="1"/>
</dbReference>
<evidence type="ECO:0000313" key="8">
    <source>
        <dbReference type="EMBL" id="KAJ5224669.1"/>
    </source>
</evidence>
<dbReference type="InterPro" id="IPR043129">
    <property type="entry name" value="ATPase_NBD"/>
</dbReference>
<dbReference type="OrthoDB" id="434160at2759"/>
<accession>A0A9W9NRA5</accession>
<feature type="compositionally biased region" description="Acidic residues" evidence="7">
    <location>
        <begin position="505"/>
        <end position="514"/>
    </location>
</feature>
<evidence type="ECO:0000256" key="6">
    <source>
        <dbReference type="ARBA" id="ARBA00023016"/>
    </source>
</evidence>
<dbReference type="EMBL" id="JAPQKT010000007">
    <property type="protein sequence ID" value="KAJ5224669.1"/>
    <property type="molecule type" value="Genomic_DNA"/>
</dbReference>
<reference evidence="8" key="1">
    <citation type="submission" date="2022-11" db="EMBL/GenBank/DDBJ databases">
        <authorList>
            <person name="Petersen C."/>
        </authorList>
    </citation>
    <scope>NUCLEOTIDE SEQUENCE</scope>
    <source>
        <strain evidence="8">IBT 23319</strain>
    </source>
</reference>
<keyword evidence="6 8" id="KW-0346">Stress response</keyword>
<feature type="region of interest" description="Disordered" evidence="7">
    <location>
        <begin position="664"/>
        <end position="725"/>
    </location>
</feature>
<organism evidence="8 9">
    <name type="scientific">Penicillium citrinum</name>
    <dbReference type="NCBI Taxonomy" id="5077"/>
    <lineage>
        <taxon>Eukaryota</taxon>
        <taxon>Fungi</taxon>
        <taxon>Dikarya</taxon>
        <taxon>Ascomycota</taxon>
        <taxon>Pezizomycotina</taxon>
        <taxon>Eurotiomycetes</taxon>
        <taxon>Eurotiomycetidae</taxon>
        <taxon>Eurotiales</taxon>
        <taxon>Aspergillaceae</taxon>
        <taxon>Penicillium</taxon>
    </lineage>
</organism>
<evidence type="ECO:0000256" key="2">
    <source>
        <dbReference type="ARBA" id="ARBA00007381"/>
    </source>
</evidence>
<dbReference type="GeneID" id="81386257"/>